<dbReference type="SUPFAM" id="SSF143631">
    <property type="entry name" value="ApbE-like"/>
    <property type="match status" value="1"/>
</dbReference>
<dbReference type="Pfam" id="PF02424">
    <property type="entry name" value="ApbE"/>
    <property type="match status" value="1"/>
</dbReference>
<evidence type="ECO:0000256" key="2">
    <source>
        <dbReference type="ARBA" id="ARBA00011955"/>
    </source>
</evidence>
<organism evidence="12 13">
    <name type="scientific">Desulfuromonas versatilis</name>
    <dbReference type="NCBI Taxonomy" id="2802975"/>
    <lineage>
        <taxon>Bacteria</taxon>
        <taxon>Pseudomonadati</taxon>
        <taxon>Thermodesulfobacteriota</taxon>
        <taxon>Desulfuromonadia</taxon>
        <taxon>Desulfuromonadales</taxon>
        <taxon>Desulfuromonadaceae</taxon>
        <taxon>Desulfuromonas</taxon>
    </lineage>
</organism>
<reference evidence="12 13" key="1">
    <citation type="journal article" date="2016" name="C (Basel)">
        <title>Selective Growth of and Electricity Production by Marine Exoelectrogenic Bacteria in Self-Aggregated Hydrogel of Microbially Reduced Graphene Oxide.</title>
        <authorList>
            <person name="Yoshida N."/>
            <person name="Goto Y."/>
            <person name="Miyata Y."/>
        </authorList>
    </citation>
    <scope>NUCLEOTIDE SEQUENCE [LARGE SCALE GENOMIC DNA]</scope>
    <source>
        <strain evidence="12 13">NIT-T3</strain>
    </source>
</reference>
<dbReference type="PANTHER" id="PTHR30040">
    <property type="entry name" value="THIAMINE BIOSYNTHESIS LIPOPROTEIN APBE"/>
    <property type="match status" value="1"/>
</dbReference>
<dbReference type="PANTHER" id="PTHR30040:SF2">
    <property type="entry name" value="FAD:PROTEIN FMN TRANSFERASE"/>
    <property type="match status" value="1"/>
</dbReference>
<dbReference type="Proteomes" id="UP001319827">
    <property type="component" value="Chromosome"/>
</dbReference>
<dbReference type="Gene3D" id="3.10.520.10">
    <property type="entry name" value="ApbE-like domains"/>
    <property type="match status" value="1"/>
</dbReference>
<keyword evidence="4 11" id="KW-0285">Flavoprotein</keyword>
<comment type="similarity">
    <text evidence="11">Belongs to the ApbE family.</text>
</comment>
<evidence type="ECO:0000256" key="3">
    <source>
        <dbReference type="ARBA" id="ARBA00016337"/>
    </source>
</evidence>
<comment type="catalytic activity">
    <reaction evidence="10 11">
        <text>L-threonyl-[protein] + FAD = FMN-L-threonyl-[protein] + AMP + H(+)</text>
        <dbReference type="Rhea" id="RHEA:36847"/>
        <dbReference type="Rhea" id="RHEA-COMP:11060"/>
        <dbReference type="Rhea" id="RHEA-COMP:11061"/>
        <dbReference type="ChEBI" id="CHEBI:15378"/>
        <dbReference type="ChEBI" id="CHEBI:30013"/>
        <dbReference type="ChEBI" id="CHEBI:57692"/>
        <dbReference type="ChEBI" id="CHEBI:74257"/>
        <dbReference type="ChEBI" id="CHEBI:456215"/>
        <dbReference type="EC" id="2.7.1.180"/>
    </reaction>
</comment>
<comment type="cofactor">
    <cofactor evidence="1">
        <name>Mg(2+)</name>
        <dbReference type="ChEBI" id="CHEBI:18420"/>
    </cofactor>
</comment>
<keyword evidence="5 11" id="KW-0808">Transferase</keyword>
<evidence type="ECO:0000256" key="5">
    <source>
        <dbReference type="ARBA" id="ARBA00022679"/>
    </source>
</evidence>
<evidence type="ECO:0000313" key="12">
    <source>
        <dbReference type="EMBL" id="BCR06856.1"/>
    </source>
</evidence>
<reference evidence="12 13" key="2">
    <citation type="journal article" date="2021" name="Int. J. Syst. Evol. Microbiol.">
        <title>Isolation and Polyphasic Characterization of Desulfuromonas versatilis sp. Nov., an Electrogenic Bacteria Capable of Versatile Metabolism Isolated from a Graphene Oxide-Reducing Enrichment Culture.</title>
        <authorList>
            <person name="Xie L."/>
            <person name="Yoshida N."/>
            <person name="Ishii S."/>
            <person name="Meng L."/>
        </authorList>
    </citation>
    <scope>NUCLEOTIDE SEQUENCE [LARGE SCALE GENOMIC DNA]</scope>
    <source>
        <strain evidence="12 13">NIT-T3</strain>
    </source>
</reference>
<keyword evidence="6 11" id="KW-0479">Metal-binding</keyword>
<keyword evidence="12" id="KW-0449">Lipoprotein</keyword>
<evidence type="ECO:0000256" key="11">
    <source>
        <dbReference type="PIRNR" id="PIRNR006268"/>
    </source>
</evidence>
<keyword evidence="7 11" id="KW-0274">FAD</keyword>
<dbReference type="InterPro" id="IPR003374">
    <property type="entry name" value="ApbE-like_sf"/>
</dbReference>
<sequence length="333" mass="35146">MPFNRPFIVVLLLLIVAVFSFQRWGGEGRGEVRRSRIIMGTVVEITALGEDQDALEAAVNDAFAEMSRIEGLMSPHLPGSDVARLAGPVSSLEVSPDTAAVLTLGLQVARVSGGAFDMTLGRLKELWGVETENPRVPAAGDIAEALQGTGLEALRLDGTRVEKGAVDLAVDLGGIAKGYAVDRAAAVLKNAGIERASINAGGDLRLLGDHQGRPWRIGIQHPRQDQVMLATLALADTAVVTSGDYERFFEKDGRRYHHLFDPRTGYPSAASQSVTVVADSAMLADALATAAFVLGPEAGLALLEQFPGAEGMVVGADGVPHPSPGLKERLSWP</sequence>
<name>A0ABM8HWZ4_9BACT</name>
<gene>
    <name evidence="12" type="ORF">DESUT3_39250</name>
</gene>
<dbReference type="EMBL" id="AP024355">
    <property type="protein sequence ID" value="BCR06856.1"/>
    <property type="molecule type" value="Genomic_DNA"/>
</dbReference>
<evidence type="ECO:0000256" key="8">
    <source>
        <dbReference type="ARBA" id="ARBA00022842"/>
    </source>
</evidence>
<proteinExistence type="inferred from homology"/>
<evidence type="ECO:0000256" key="7">
    <source>
        <dbReference type="ARBA" id="ARBA00022827"/>
    </source>
</evidence>
<evidence type="ECO:0000256" key="4">
    <source>
        <dbReference type="ARBA" id="ARBA00022630"/>
    </source>
</evidence>
<protein>
    <recommendedName>
        <fullName evidence="3 11">FAD:protein FMN transferase</fullName>
        <ecNumber evidence="2 11">2.7.1.180</ecNumber>
    </recommendedName>
    <alternativeName>
        <fullName evidence="9 11">Flavin transferase</fullName>
    </alternativeName>
</protein>
<keyword evidence="13" id="KW-1185">Reference proteome</keyword>
<evidence type="ECO:0000256" key="6">
    <source>
        <dbReference type="ARBA" id="ARBA00022723"/>
    </source>
</evidence>
<keyword evidence="8 11" id="KW-0460">Magnesium</keyword>
<dbReference type="EC" id="2.7.1.180" evidence="2 11"/>
<dbReference type="RefSeq" id="WP_221250232.1">
    <property type="nucleotide sequence ID" value="NZ_AP024355.1"/>
</dbReference>
<evidence type="ECO:0000256" key="1">
    <source>
        <dbReference type="ARBA" id="ARBA00001946"/>
    </source>
</evidence>
<evidence type="ECO:0000256" key="9">
    <source>
        <dbReference type="ARBA" id="ARBA00031306"/>
    </source>
</evidence>
<accession>A0ABM8HWZ4</accession>
<evidence type="ECO:0000313" key="13">
    <source>
        <dbReference type="Proteomes" id="UP001319827"/>
    </source>
</evidence>
<dbReference type="InterPro" id="IPR024932">
    <property type="entry name" value="ApbE"/>
</dbReference>
<dbReference type="PIRSF" id="PIRSF006268">
    <property type="entry name" value="ApbE"/>
    <property type="match status" value="1"/>
</dbReference>
<evidence type="ECO:0000256" key="10">
    <source>
        <dbReference type="ARBA" id="ARBA00048540"/>
    </source>
</evidence>